<evidence type="ECO:0000313" key="9">
    <source>
        <dbReference type="EMBL" id="EFH84908.1"/>
    </source>
</evidence>
<reference evidence="9 10" key="1">
    <citation type="journal article" date="2011" name="Stand. Genomic Sci.">
        <title>Non-contiguous finished genome sequence and contextual data of the filamentous soil bacterium Ktedonobacter racemifer type strain (SOSP1-21).</title>
        <authorList>
            <person name="Chang Y.J."/>
            <person name="Land M."/>
            <person name="Hauser L."/>
            <person name="Chertkov O."/>
            <person name="Del Rio T.G."/>
            <person name="Nolan M."/>
            <person name="Copeland A."/>
            <person name="Tice H."/>
            <person name="Cheng J.F."/>
            <person name="Lucas S."/>
            <person name="Han C."/>
            <person name="Goodwin L."/>
            <person name="Pitluck S."/>
            <person name="Ivanova N."/>
            <person name="Ovchinikova G."/>
            <person name="Pati A."/>
            <person name="Chen A."/>
            <person name="Palaniappan K."/>
            <person name="Mavromatis K."/>
            <person name="Liolios K."/>
            <person name="Brettin T."/>
            <person name="Fiebig A."/>
            <person name="Rohde M."/>
            <person name="Abt B."/>
            <person name="Goker M."/>
            <person name="Detter J.C."/>
            <person name="Woyke T."/>
            <person name="Bristow J."/>
            <person name="Eisen J.A."/>
            <person name="Markowitz V."/>
            <person name="Hugenholtz P."/>
            <person name="Kyrpides N.C."/>
            <person name="Klenk H.P."/>
            <person name="Lapidus A."/>
        </authorList>
    </citation>
    <scope>NUCLEOTIDE SEQUENCE [LARGE SCALE GENOMIC DNA]</scope>
    <source>
        <strain evidence="10">DSM 44963</strain>
    </source>
</reference>
<dbReference type="SUPFAM" id="SSF50465">
    <property type="entry name" value="EF-Tu/eEF-1alpha/eIF2-gamma C-terminal domain"/>
    <property type="match status" value="1"/>
</dbReference>
<dbReference type="InterPro" id="IPR017441">
    <property type="entry name" value="Protein_kinase_ATP_BS"/>
</dbReference>
<dbReference type="Gene3D" id="2.40.30.10">
    <property type="entry name" value="Translation factors"/>
    <property type="match status" value="2"/>
</dbReference>
<comment type="caution">
    <text evidence="9">The sequence shown here is derived from an EMBL/GenBank/DDBJ whole genome shotgun (WGS) entry which is preliminary data.</text>
</comment>
<gene>
    <name evidence="9" type="ORF">Krac_6027</name>
</gene>
<name>D6TXH5_KTERA</name>
<keyword evidence="3" id="KW-0251">Elongation factor</keyword>
<dbReference type="Gene3D" id="3.30.200.20">
    <property type="entry name" value="Phosphorylase Kinase, domain 1"/>
    <property type="match status" value="1"/>
</dbReference>
<dbReference type="GO" id="GO:0003746">
    <property type="term" value="F:translation elongation factor activity"/>
    <property type="evidence" value="ECO:0007669"/>
    <property type="project" value="UniProtKB-KW"/>
</dbReference>
<dbReference type="InterPro" id="IPR033720">
    <property type="entry name" value="EFTU_2"/>
</dbReference>
<keyword evidence="9" id="KW-0808">Transferase</keyword>
<keyword evidence="7" id="KW-0067">ATP-binding</keyword>
<dbReference type="InterPro" id="IPR009001">
    <property type="entry name" value="Transl_elong_EF1A/Init_IF2_C"/>
</dbReference>
<protein>
    <recommendedName>
        <fullName evidence="6">Elongation factor Tu</fullName>
    </recommendedName>
</protein>
<feature type="binding site" evidence="7">
    <location>
        <position position="107"/>
    </location>
    <ligand>
        <name>ATP</name>
        <dbReference type="ChEBI" id="CHEBI:30616"/>
    </ligand>
</feature>
<dbReference type="PROSITE" id="PS00107">
    <property type="entry name" value="PROTEIN_KINASE_ATP"/>
    <property type="match status" value="1"/>
</dbReference>
<dbReference type="InterPro" id="IPR000719">
    <property type="entry name" value="Prot_kinase_dom"/>
</dbReference>
<dbReference type="InterPro" id="IPR011009">
    <property type="entry name" value="Kinase-like_dom_sf"/>
</dbReference>
<dbReference type="PANTHER" id="PTHR43721:SF22">
    <property type="entry name" value="ELONGATION FACTOR TU, MITOCHONDRIAL"/>
    <property type="match status" value="1"/>
</dbReference>
<evidence type="ECO:0000259" key="8">
    <source>
        <dbReference type="PROSITE" id="PS50011"/>
    </source>
</evidence>
<dbReference type="PROSITE" id="PS50011">
    <property type="entry name" value="PROTEIN_KINASE_DOM"/>
    <property type="match status" value="1"/>
</dbReference>
<dbReference type="CDD" id="cd14014">
    <property type="entry name" value="STKc_PknB_like"/>
    <property type="match status" value="1"/>
</dbReference>
<dbReference type="PANTHER" id="PTHR43721">
    <property type="entry name" value="ELONGATION FACTOR TU-RELATED"/>
    <property type="match status" value="1"/>
</dbReference>
<keyword evidence="9" id="KW-0723">Serine/threonine-protein kinase</keyword>
<dbReference type="Pfam" id="PF03144">
    <property type="entry name" value="GTP_EFTU_D2"/>
    <property type="match status" value="1"/>
</dbReference>
<evidence type="ECO:0000256" key="4">
    <source>
        <dbReference type="ARBA" id="ARBA00022917"/>
    </source>
</evidence>
<keyword evidence="10" id="KW-1185">Reference proteome</keyword>
<evidence type="ECO:0000256" key="3">
    <source>
        <dbReference type="ARBA" id="ARBA00022768"/>
    </source>
</evidence>
<keyword evidence="9" id="KW-0418">Kinase</keyword>
<dbReference type="Pfam" id="PF03143">
    <property type="entry name" value="GTP_EFTU_D3"/>
    <property type="match status" value="1"/>
</dbReference>
<proteinExistence type="predicted"/>
<evidence type="ECO:0000256" key="6">
    <source>
        <dbReference type="ARBA" id="ARBA00029554"/>
    </source>
</evidence>
<dbReference type="SUPFAM" id="SSF56112">
    <property type="entry name" value="Protein kinase-like (PK-like)"/>
    <property type="match status" value="1"/>
</dbReference>
<keyword evidence="4" id="KW-0648">Protein biosynthesis</keyword>
<dbReference type="GO" id="GO:0005524">
    <property type="term" value="F:ATP binding"/>
    <property type="evidence" value="ECO:0007669"/>
    <property type="project" value="UniProtKB-UniRule"/>
</dbReference>
<organism evidence="9 10">
    <name type="scientific">Ktedonobacter racemifer DSM 44963</name>
    <dbReference type="NCBI Taxonomy" id="485913"/>
    <lineage>
        <taxon>Bacteria</taxon>
        <taxon>Bacillati</taxon>
        <taxon>Chloroflexota</taxon>
        <taxon>Ktedonobacteria</taxon>
        <taxon>Ktedonobacterales</taxon>
        <taxon>Ktedonobacteraceae</taxon>
        <taxon>Ktedonobacter</taxon>
    </lineage>
</organism>
<dbReference type="STRING" id="485913.Krac_6027"/>
<dbReference type="SMART" id="SM00220">
    <property type="entry name" value="S_TKc"/>
    <property type="match status" value="1"/>
</dbReference>
<dbReference type="GO" id="GO:0005525">
    <property type="term" value="F:GTP binding"/>
    <property type="evidence" value="ECO:0007669"/>
    <property type="project" value="UniProtKB-KW"/>
</dbReference>
<dbReference type="GO" id="GO:0004674">
    <property type="term" value="F:protein serine/threonine kinase activity"/>
    <property type="evidence" value="ECO:0007669"/>
    <property type="project" value="UniProtKB-KW"/>
</dbReference>
<dbReference type="Gene3D" id="1.10.510.10">
    <property type="entry name" value="Transferase(Phosphotransferase) domain 1"/>
    <property type="match status" value="1"/>
</dbReference>
<dbReference type="eggNOG" id="COG0050">
    <property type="taxonomic scope" value="Bacteria"/>
</dbReference>
<dbReference type="Proteomes" id="UP000004508">
    <property type="component" value="Unassembled WGS sequence"/>
</dbReference>
<dbReference type="CDD" id="cd03707">
    <property type="entry name" value="EFTU_III"/>
    <property type="match status" value="1"/>
</dbReference>
<dbReference type="CDD" id="cd03697">
    <property type="entry name" value="EFTU_II"/>
    <property type="match status" value="1"/>
</dbReference>
<evidence type="ECO:0000256" key="2">
    <source>
        <dbReference type="ARBA" id="ARBA00022741"/>
    </source>
</evidence>
<dbReference type="InterPro" id="IPR004161">
    <property type="entry name" value="EFTu-like_2"/>
</dbReference>
<dbReference type="FunFam" id="2.40.30.10:FF:000001">
    <property type="entry name" value="Elongation factor Tu"/>
    <property type="match status" value="1"/>
</dbReference>
<evidence type="ECO:0000256" key="7">
    <source>
        <dbReference type="PROSITE-ProRule" id="PRU10141"/>
    </source>
</evidence>
<dbReference type="InterPro" id="IPR009000">
    <property type="entry name" value="Transl_B-barrel_sf"/>
</dbReference>
<dbReference type="FunCoup" id="D6TXH5">
    <property type="interactions" value="160"/>
</dbReference>
<keyword evidence="2 7" id="KW-0547">Nucleotide-binding</keyword>
<keyword evidence="1" id="KW-0963">Cytoplasm</keyword>
<dbReference type="SUPFAM" id="SSF50447">
    <property type="entry name" value="Translation proteins"/>
    <property type="match status" value="1"/>
</dbReference>
<evidence type="ECO:0000256" key="5">
    <source>
        <dbReference type="ARBA" id="ARBA00023134"/>
    </source>
</evidence>
<sequence length="553" mass="59612">MQSSAIYCDACGAGNRPQARFCMACGQTMPVASSLPPTVQATPVVSSAAPTVLAGSTPGSPSLTGLLPAHSLLKQRYLILSRLGQGGMGAVYRAADTQLGDRLVAVKEMSQKGLDPQEVAEAAAAFKREALMLAGLFHRHLPRIYDHFADAGRYYLVMDFIAGETLEEHRVKVGGKLLREEVLDIGLQLATVLDYLHSHQPPIIFRDLKPANVMRTPEGDLFLIDFGIARHFKAGQAKDTVAYGSAGYAAPEQYGKAQTTPQSDVYSLGATLHHLLSGHDPSLSPFRFASLFGAGTPADLGTLIARMVDMDVEKRPASMAEVKQELQRLHHLAAQPLPPTQIAGALPLPLTQLARNSLPPLSLQATDKPFLMAVEDVFGIKGRGTIVTGRIEQGTIKVGEQVEIVGMKKTRTVVVAGVEMFRKMLDQGRTGDNVGCLLRGVEREDVERGQVLARPGSIKPYKTFKAQMSLLSKEKGGRHAPFFNGDRLQFYIRTTDVTGAIRLPEGVEMVRPGEDIEVTVELMQPVAMEEGVNFVIREGGRTVGAGVCTGVKG</sequence>
<keyword evidence="5" id="KW-0342">GTP-binding</keyword>
<evidence type="ECO:0000256" key="1">
    <source>
        <dbReference type="ARBA" id="ARBA00022490"/>
    </source>
</evidence>
<dbReference type="InterPro" id="IPR004160">
    <property type="entry name" value="Transl_elong_EFTu/EF1A_C"/>
</dbReference>
<feature type="domain" description="Protein kinase" evidence="8">
    <location>
        <begin position="77"/>
        <end position="333"/>
    </location>
</feature>
<dbReference type="InParanoid" id="D6TXH5"/>
<dbReference type="AlphaFoldDB" id="D6TXH5"/>
<dbReference type="InterPro" id="IPR050055">
    <property type="entry name" value="EF-Tu_GTPase"/>
</dbReference>
<dbReference type="EMBL" id="ADVG01000003">
    <property type="protein sequence ID" value="EFH84908.1"/>
    <property type="molecule type" value="Genomic_DNA"/>
</dbReference>
<evidence type="ECO:0000313" key="10">
    <source>
        <dbReference type="Proteomes" id="UP000004508"/>
    </source>
</evidence>
<dbReference type="Pfam" id="PF00069">
    <property type="entry name" value="Pkinase"/>
    <property type="match status" value="1"/>
</dbReference>
<dbReference type="OrthoDB" id="136279at2"/>
<dbReference type="GO" id="GO:0005829">
    <property type="term" value="C:cytosol"/>
    <property type="evidence" value="ECO:0007669"/>
    <property type="project" value="TreeGrafter"/>
</dbReference>
<accession>D6TXH5</accession>